<dbReference type="InterPro" id="IPR002491">
    <property type="entry name" value="ABC_transptr_periplasmic_BD"/>
</dbReference>
<comment type="similarity">
    <text evidence="1">Belongs to the bacterial solute-binding protein 8 family.</text>
</comment>
<feature type="domain" description="Fe/B12 periplasmic-binding" evidence="2">
    <location>
        <begin position="2"/>
        <end position="257"/>
    </location>
</feature>
<reference evidence="3 4" key="1">
    <citation type="submission" date="2019-08" db="EMBL/GenBank/DDBJ databases">
        <title>Bacillus genomes from the desert of Cuatro Cienegas, Coahuila.</title>
        <authorList>
            <person name="Olmedo-Alvarez G."/>
        </authorList>
    </citation>
    <scope>NUCLEOTIDE SEQUENCE [LARGE SCALE GENOMIC DNA]</scope>
    <source>
        <strain evidence="3 4">CH28_1T</strain>
    </source>
</reference>
<accession>A0A5D4SUP3</accession>
<dbReference type="OrthoDB" id="9787772at2"/>
<dbReference type="Proteomes" id="UP000322524">
    <property type="component" value="Unassembled WGS sequence"/>
</dbReference>
<evidence type="ECO:0000313" key="3">
    <source>
        <dbReference type="EMBL" id="TYS67083.1"/>
    </source>
</evidence>
<dbReference type="SUPFAM" id="SSF53807">
    <property type="entry name" value="Helical backbone' metal receptor"/>
    <property type="match status" value="1"/>
</dbReference>
<name>A0A5D4SUP3_9BACI</name>
<dbReference type="GO" id="GO:0071281">
    <property type="term" value="P:cellular response to iron ion"/>
    <property type="evidence" value="ECO:0007669"/>
    <property type="project" value="TreeGrafter"/>
</dbReference>
<organism evidence="3 4">
    <name type="scientific">Sutcliffiella horikoshii</name>
    <dbReference type="NCBI Taxonomy" id="79883"/>
    <lineage>
        <taxon>Bacteria</taxon>
        <taxon>Bacillati</taxon>
        <taxon>Bacillota</taxon>
        <taxon>Bacilli</taxon>
        <taxon>Bacillales</taxon>
        <taxon>Bacillaceae</taxon>
        <taxon>Sutcliffiella</taxon>
    </lineage>
</organism>
<gene>
    <name evidence="3" type="ORF">FZC76_16285</name>
</gene>
<evidence type="ECO:0000313" key="4">
    <source>
        <dbReference type="Proteomes" id="UP000322524"/>
    </source>
</evidence>
<dbReference type="InterPro" id="IPR050902">
    <property type="entry name" value="ABC_Transporter_SBP"/>
</dbReference>
<dbReference type="RefSeq" id="WP_148989224.1">
    <property type="nucleotide sequence ID" value="NZ_VTEV01000006.1"/>
</dbReference>
<comment type="caution">
    <text evidence="3">The sequence shown here is derived from an EMBL/GenBank/DDBJ whole genome shotgun (WGS) entry which is preliminary data.</text>
</comment>
<dbReference type="Pfam" id="PF01497">
    <property type="entry name" value="Peripla_BP_2"/>
    <property type="match status" value="1"/>
</dbReference>
<dbReference type="CDD" id="cd01144">
    <property type="entry name" value="BtuF"/>
    <property type="match status" value="1"/>
</dbReference>
<sequence>MRLISICPSNTELLHYLGLTSSLVGVDDFSDWPKEVANLPKLGPDLNINMEKLEALEPDLVLASLSVPGMERNIQELEVRSIPHVVLNPQSLEDIASDLLLVGELTNSSSKANEVVSSMREIIHTYRQLATASKDRPTLYWEWWPKPIFTPGKVNWLTEVSDLAGAVNIFSDKDVASYQTEWIEIVDKNPDAICMIWVGVKESKMNPNHVMKRENAETINAVQNSRIFVLEESLYCRPSPRLILGLQKLAFLLHPTSFPAYTGKDPLLT</sequence>
<dbReference type="PROSITE" id="PS50983">
    <property type="entry name" value="FE_B12_PBP"/>
    <property type="match status" value="1"/>
</dbReference>
<evidence type="ECO:0000256" key="1">
    <source>
        <dbReference type="ARBA" id="ARBA00008814"/>
    </source>
</evidence>
<evidence type="ECO:0000259" key="2">
    <source>
        <dbReference type="PROSITE" id="PS50983"/>
    </source>
</evidence>
<proteinExistence type="inferred from homology"/>
<dbReference type="Gene3D" id="3.40.50.1980">
    <property type="entry name" value="Nitrogenase molybdenum iron protein domain"/>
    <property type="match status" value="2"/>
</dbReference>
<dbReference type="PANTHER" id="PTHR30535">
    <property type="entry name" value="VITAMIN B12-BINDING PROTEIN"/>
    <property type="match status" value="1"/>
</dbReference>
<dbReference type="EMBL" id="VTEV01000006">
    <property type="protein sequence ID" value="TYS67083.1"/>
    <property type="molecule type" value="Genomic_DNA"/>
</dbReference>
<dbReference type="STRING" id="79883.GCA_001636495_01290"/>
<dbReference type="PANTHER" id="PTHR30535:SF34">
    <property type="entry name" value="MOLYBDATE-BINDING PROTEIN MOLA"/>
    <property type="match status" value="1"/>
</dbReference>
<dbReference type="AlphaFoldDB" id="A0A5D4SUP3"/>
<protein>
    <submittedName>
        <fullName evidence="3">Cobalamin-binding protein</fullName>
    </submittedName>
</protein>